<reference evidence="1 2" key="1">
    <citation type="submission" date="2024-02" db="EMBL/GenBank/DDBJ databases">
        <authorList>
            <person name="Vignale AGUSTIN F."/>
            <person name="Sosa J E."/>
            <person name="Modenutti C."/>
        </authorList>
    </citation>
    <scope>NUCLEOTIDE SEQUENCE [LARGE SCALE GENOMIC DNA]</scope>
</reference>
<dbReference type="InterPro" id="IPR036093">
    <property type="entry name" value="NAC_dom_sf"/>
</dbReference>
<accession>A0ABC8V044</accession>
<dbReference type="Proteomes" id="UP001642360">
    <property type="component" value="Unassembled WGS sequence"/>
</dbReference>
<name>A0ABC8V044_9AQUA</name>
<gene>
    <name evidence="1" type="ORF">ILEXP_LOCUS57215</name>
</gene>
<evidence type="ECO:0008006" key="3">
    <source>
        <dbReference type="Google" id="ProtNLM"/>
    </source>
</evidence>
<dbReference type="SUPFAM" id="SSF101941">
    <property type="entry name" value="NAC domain"/>
    <property type="match status" value="1"/>
</dbReference>
<evidence type="ECO:0000313" key="2">
    <source>
        <dbReference type="Proteomes" id="UP001642360"/>
    </source>
</evidence>
<proteinExistence type="predicted"/>
<organism evidence="1 2">
    <name type="scientific">Ilex paraguariensis</name>
    <name type="common">yerba mate</name>
    <dbReference type="NCBI Taxonomy" id="185542"/>
    <lineage>
        <taxon>Eukaryota</taxon>
        <taxon>Viridiplantae</taxon>
        <taxon>Streptophyta</taxon>
        <taxon>Embryophyta</taxon>
        <taxon>Tracheophyta</taxon>
        <taxon>Spermatophyta</taxon>
        <taxon>Magnoliopsida</taxon>
        <taxon>eudicotyledons</taxon>
        <taxon>Gunneridae</taxon>
        <taxon>Pentapetalae</taxon>
        <taxon>asterids</taxon>
        <taxon>campanulids</taxon>
        <taxon>Aquifoliales</taxon>
        <taxon>Aquifoliaceae</taxon>
        <taxon>Ilex</taxon>
    </lineage>
</organism>
<protein>
    <recommendedName>
        <fullName evidence="3">NAC domain-containing protein</fullName>
    </recommendedName>
</protein>
<evidence type="ECO:0000313" key="1">
    <source>
        <dbReference type="EMBL" id="CAK9186721.1"/>
    </source>
</evidence>
<dbReference type="EMBL" id="CAUOFW020009669">
    <property type="protein sequence ID" value="CAK9186721.1"/>
    <property type="molecule type" value="Genomic_DNA"/>
</dbReference>
<dbReference type="AlphaFoldDB" id="A0ABC8V044"/>
<comment type="caution">
    <text evidence="1">The sequence shown here is derived from an EMBL/GenBank/DDBJ whole genome shotgun (WGS) entry which is preliminary data.</text>
</comment>
<sequence length="90" mass="10081">MGHEVVAMASSPPPATSWASGFRFHPPDKELVMYYLMWKACGKPFRFHWHECENRKLEASCCCFCCVGETCYVVVGLHQTGNLCVVFCGG</sequence>
<keyword evidence="2" id="KW-1185">Reference proteome</keyword>